<dbReference type="Proteomes" id="UP000694865">
    <property type="component" value="Unplaced"/>
</dbReference>
<feature type="repeat" description="NHL" evidence="2">
    <location>
        <begin position="41"/>
        <end position="77"/>
    </location>
</feature>
<dbReference type="PROSITE" id="PS51125">
    <property type="entry name" value="NHL"/>
    <property type="match status" value="1"/>
</dbReference>
<dbReference type="CDD" id="cd05819">
    <property type="entry name" value="NHL"/>
    <property type="match status" value="1"/>
</dbReference>
<dbReference type="Gene3D" id="2.120.10.30">
    <property type="entry name" value="TolB, C-terminal domain"/>
    <property type="match status" value="1"/>
</dbReference>
<proteinExistence type="predicted"/>
<keyword evidence="4" id="KW-1185">Reference proteome</keyword>
<gene>
    <name evidence="5" type="primary">LOC100374596</name>
</gene>
<dbReference type="PANTHER" id="PTHR24104">
    <property type="entry name" value="E3 UBIQUITIN-PROTEIN LIGASE NHLRC1-RELATED"/>
    <property type="match status" value="1"/>
</dbReference>
<feature type="compositionally biased region" description="Acidic residues" evidence="3">
    <location>
        <begin position="1"/>
        <end position="26"/>
    </location>
</feature>
<accession>A0ABM0GZI9</accession>
<dbReference type="GeneID" id="100374596"/>
<protein>
    <submittedName>
        <fullName evidence="5">Tripartite motif-containing protein 2-like</fullName>
    </submittedName>
</protein>
<evidence type="ECO:0000256" key="3">
    <source>
        <dbReference type="SAM" id="MobiDB-lite"/>
    </source>
</evidence>
<name>A0ABM0GZI9_SACKO</name>
<dbReference type="InterPro" id="IPR001258">
    <property type="entry name" value="NHL_repeat"/>
</dbReference>
<evidence type="ECO:0000313" key="4">
    <source>
        <dbReference type="Proteomes" id="UP000694865"/>
    </source>
</evidence>
<reference evidence="5" key="1">
    <citation type="submission" date="2025-08" db="UniProtKB">
        <authorList>
            <consortium name="RefSeq"/>
        </authorList>
    </citation>
    <scope>IDENTIFICATION</scope>
    <source>
        <tissue evidence="5">Testes</tissue>
    </source>
</reference>
<dbReference type="RefSeq" id="XP_002740866.1">
    <property type="nucleotide sequence ID" value="XM_002740820.2"/>
</dbReference>
<dbReference type="InterPro" id="IPR050952">
    <property type="entry name" value="TRIM-NHL_E3_ligases"/>
</dbReference>
<sequence length="321" mass="35408">MSDDEQQQAVENGEDDSEQQEELDEEPAYKQVADFGWSDNGPEEARLVTPCGISVSQKGDVFVADFGDGKVKVYTKDGEFQRDISHKSEKLENFYPGDVVVSADDESIYVLGAGNFDDADNNAIVKFTYDGEAEKEIISEKLKGAISLAVNSRGLLFAVDRNRRRVIVLDQEGKFIRAIGSRGCDLGKFDTPMYLRFTRRDFLIVTDIANRIQVFDPEGSVVRLIQHVPGPTGVSVDMDDQIIVGGAGIRVLTMKGETVGIIGNRHDGPTTRGIAASKIDDVNYVFAVCCKCSLPEGLKSYVAVYQYDSEKLKQQPKIIDN</sequence>
<feature type="region of interest" description="Disordered" evidence="3">
    <location>
        <begin position="1"/>
        <end position="43"/>
    </location>
</feature>
<organism evidence="4 5">
    <name type="scientific">Saccoglossus kowalevskii</name>
    <name type="common">Acorn worm</name>
    <dbReference type="NCBI Taxonomy" id="10224"/>
    <lineage>
        <taxon>Eukaryota</taxon>
        <taxon>Metazoa</taxon>
        <taxon>Hemichordata</taxon>
        <taxon>Enteropneusta</taxon>
        <taxon>Harrimaniidae</taxon>
        <taxon>Saccoglossus</taxon>
    </lineage>
</organism>
<dbReference type="PANTHER" id="PTHR24104:SF25">
    <property type="entry name" value="PROTEIN LIN-41"/>
    <property type="match status" value="1"/>
</dbReference>
<keyword evidence="1" id="KW-0677">Repeat</keyword>
<dbReference type="InterPro" id="IPR011042">
    <property type="entry name" value="6-blade_b-propeller_TolB-like"/>
</dbReference>
<evidence type="ECO:0000256" key="2">
    <source>
        <dbReference type="PROSITE-ProRule" id="PRU00504"/>
    </source>
</evidence>
<evidence type="ECO:0000313" key="5">
    <source>
        <dbReference type="RefSeq" id="XP_002740866.1"/>
    </source>
</evidence>
<dbReference type="SUPFAM" id="SSF101898">
    <property type="entry name" value="NHL repeat"/>
    <property type="match status" value="1"/>
</dbReference>
<evidence type="ECO:0000256" key="1">
    <source>
        <dbReference type="ARBA" id="ARBA00022737"/>
    </source>
</evidence>